<evidence type="ECO:0000256" key="5">
    <source>
        <dbReference type="ARBA" id="ARBA00023002"/>
    </source>
</evidence>
<dbReference type="InterPro" id="IPR001763">
    <property type="entry name" value="Rhodanese-like_dom"/>
</dbReference>
<evidence type="ECO:0000256" key="2">
    <source>
        <dbReference type="ARBA" id="ARBA00009130"/>
    </source>
</evidence>
<dbReference type="SUPFAM" id="SSF51905">
    <property type="entry name" value="FAD/NAD(P)-binding domain"/>
    <property type="match status" value="1"/>
</dbReference>
<dbReference type="InterPro" id="IPR036873">
    <property type="entry name" value="Rhodanese-like_dom_sf"/>
</dbReference>
<evidence type="ECO:0000256" key="6">
    <source>
        <dbReference type="ARBA" id="ARBA00023284"/>
    </source>
</evidence>
<dbReference type="Pfam" id="PF00581">
    <property type="entry name" value="Rhodanese"/>
    <property type="match status" value="1"/>
</dbReference>
<keyword evidence="4" id="KW-0274">FAD</keyword>
<organism evidence="8 9">
    <name type="scientific">Subtercola vilae</name>
    <dbReference type="NCBI Taxonomy" id="2056433"/>
    <lineage>
        <taxon>Bacteria</taxon>
        <taxon>Bacillati</taxon>
        <taxon>Actinomycetota</taxon>
        <taxon>Actinomycetes</taxon>
        <taxon>Micrococcales</taxon>
        <taxon>Microbacteriaceae</taxon>
        <taxon>Subtercola</taxon>
    </lineage>
</organism>
<dbReference type="PRINTS" id="PR00411">
    <property type="entry name" value="PNDRDTASEI"/>
</dbReference>
<comment type="caution">
    <text evidence="8">The sequence shown here is derived from an EMBL/GenBank/DDBJ whole genome shotgun (WGS) entry which is preliminary data.</text>
</comment>
<dbReference type="InterPro" id="IPR023753">
    <property type="entry name" value="FAD/NAD-binding_dom"/>
</dbReference>
<evidence type="ECO:0000313" key="9">
    <source>
        <dbReference type="Proteomes" id="UP000306192"/>
    </source>
</evidence>
<reference evidence="8 9" key="1">
    <citation type="journal article" date="2019" name="Microorganisms">
        <title>Systematic Affiliation and Genome Analysis of Subtercola vilae DB165(T) with Particular Emphasis on Cold Adaptation of an Isolate from a High-Altitude Cold Volcano Lake.</title>
        <authorList>
            <person name="Villalobos A.S."/>
            <person name="Wiese J."/>
            <person name="Imhoff J.F."/>
            <person name="Dorador C."/>
            <person name="Keller A."/>
            <person name="Hentschel U."/>
        </authorList>
    </citation>
    <scope>NUCLEOTIDE SEQUENCE [LARGE SCALE GENOMIC DNA]</scope>
    <source>
        <strain evidence="8 9">DB165</strain>
    </source>
</reference>
<dbReference type="EMBL" id="QYRT01000017">
    <property type="protein sequence ID" value="TIH36159.1"/>
    <property type="molecule type" value="Genomic_DNA"/>
</dbReference>
<dbReference type="AlphaFoldDB" id="A0A4T2BXV2"/>
<dbReference type="GO" id="GO:0016491">
    <property type="term" value="F:oxidoreductase activity"/>
    <property type="evidence" value="ECO:0007669"/>
    <property type="project" value="UniProtKB-KW"/>
</dbReference>
<dbReference type="PRINTS" id="PR00368">
    <property type="entry name" value="FADPNR"/>
</dbReference>
<keyword evidence="3" id="KW-0285">Flavoprotein</keyword>
<sequence>MKTIIIGGVAGGMSAATRLRRLDERREIVVFERGAYVSFANCGLPYFVGGVIEDRSALLLQTPESLAARFGLDVRVRHEVVGIDAAAKTVTVRNLDTGSELTETYDTLVLAGGSSAGLGPTTGFVPTHTLRSVEDVDRVLEVLRSLDGPERVVVVGAGYIGLEAVENLLARGAMVTLVQRGPQILSPLDPEMAAPIEQVLRGHGIDVRLGTTVTGARPGVVQLSDGTEVAADLVIEATGVHPETGLARAAGITVGQTGGIVVDGHQRTSDPSIFAVGDGVEKTDALDGRGILVTMAGLANRHGRAAADAIAGIDPGPAAPAFGTGIVGVLGITIATVGWSEKRLRASGRAHRVIHTHPSSHAGYYPGAQQMAVKLLVDPADDSILGAQIVGGEGVDKRIDVIATAMAGHISASGLSRLELAYAPQYGSAKDAVNLAGYVADNLRTGNTRTVQWHELDTLLDAGATLVDVRSPEEFTAGAIPGAVNVPLDELRDRHLELANGQLVVHCQVGQRGHTAARILTQLGYDVRNLDGGYLTWKAGTSPSRTSATAEKEAA</sequence>
<dbReference type="Gene3D" id="3.40.250.10">
    <property type="entry name" value="Rhodanese-like domain"/>
    <property type="match status" value="1"/>
</dbReference>
<keyword evidence="5" id="KW-0560">Oxidoreductase</keyword>
<dbReference type="SMART" id="SM00450">
    <property type="entry name" value="RHOD"/>
    <property type="match status" value="1"/>
</dbReference>
<dbReference type="RefSeq" id="WP_136642206.1">
    <property type="nucleotide sequence ID" value="NZ_QYRT01000017.1"/>
</dbReference>
<evidence type="ECO:0000259" key="7">
    <source>
        <dbReference type="PROSITE" id="PS50206"/>
    </source>
</evidence>
<dbReference type="SUPFAM" id="SSF52821">
    <property type="entry name" value="Rhodanese/Cell cycle control phosphatase"/>
    <property type="match status" value="1"/>
</dbReference>
<dbReference type="Pfam" id="PF02852">
    <property type="entry name" value="Pyr_redox_dim"/>
    <property type="match status" value="1"/>
</dbReference>
<dbReference type="CDD" id="cd01524">
    <property type="entry name" value="RHOD_Pyr_redox"/>
    <property type="match status" value="1"/>
</dbReference>
<gene>
    <name evidence="8" type="ORF">D4765_10275</name>
</gene>
<dbReference type="InterPro" id="IPR004099">
    <property type="entry name" value="Pyr_nucl-diS_OxRdtase_dimer"/>
</dbReference>
<dbReference type="InterPro" id="IPR036188">
    <property type="entry name" value="FAD/NAD-bd_sf"/>
</dbReference>
<evidence type="ECO:0000256" key="1">
    <source>
        <dbReference type="ARBA" id="ARBA00001974"/>
    </source>
</evidence>
<keyword evidence="6" id="KW-0676">Redox-active center</keyword>
<dbReference type="Pfam" id="PF07992">
    <property type="entry name" value="Pyr_redox_2"/>
    <property type="match status" value="1"/>
</dbReference>
<name>A0A4T2BXV2_9MICO</name>
<proteinExistence type="inferred from homology"/>
<keyword evidence="9" id="KW-1185">Reference proteome</keyword>
<dbReference type="InterPro" id="IPR050260">
    <property type="entry name" value="FAD-bd_OxRdtase"/>
</dbReference>
<dbReference type="Proteomes" id="UP000306192">
    <property type="component" value="Unassembled WGS sequence"/>
</dbReference>
<dbReference type="InterPro" id="IPR016156">
    <property type="entry name" value="FAD/NAD-linked_Rdtase_dimer_sf"/>
</dbReference>
<dbReference type="PANTHER" id="PTHR43429">
    <property type="entry name" value="PYRIDINE NUCLEOTIDE-DISULFIDE OXIDOREDUCTASE DOMAIN-CONTAINING"/>
    <property type="match status" value="1"/>
</dbReference>
<accession>A0A4T2BXV2</accession>
<evidence type="ECO:0000256" key="4">
    <source>
        <dbReference type="ARBA" id="ARBA00022827"/>
    </source>
</evidence>
<comment type="similarity">
    <text evidence="2">Belongs to the class-III pyridine nucleotide-disulfide oxidoreductase family.</text>
</comment>
<dbReference type="SUPFAM" id="SSF55424">
    <property type="entry name" value="FAD/NAD-linked reductases, dimerisation (C-terminal) domain"/>
    <property type="match status" value="1"/>
</dbReference>
<protein>
    <submittedName>
        <fullName evidence="8">CoA-disulfide reductase</fullName>
    </submittedName>
</protein>
<evidence type="ECO:0000313" key="8">
    <source>
        <dbReference type="EMBL" id="TIH36159.1"/>
    </source>
</evidence>
<dbReference type="PROSITE" id="PS50206">
    <property type="entry name" value="RHODANESE_3"/>
    <property type="match status" value="1"/>
</dbReference>
<feature type="domain" description="Rhodanese" evidence="7">
    <location>
        <begin position="460"/>
        <end position="546"/>
    </location>
</feature>
<dbReference type="PANTHER" id="PTHR43429:SF1">
    <property type="entry name" value="NAD(P)H SULFUR OXIDOREDUCTASE (COA-DEPENDENT)"/>
    <property type="match status" value="1"/>
</dbReference>
<comment type="cofactor">
    <cofactor evidence="1">
        <name>FAD</name>
        <dbReference type="ChEBI" id="CHEBI:57692"/>
    </cofactor>
</comment>
<evidence type="ECO:0000256" key="3">
    <source>
        <dbReference type="ARBA" id="ARBA00022630"/>
    </source>
</evidence>
<dbReference type="Gene3D" id="3.50.50.60">
    <property type="entry name" value="FAD/NAD(P)-binding domain"/>
    <property type="match status" value="3"/>
</dbReference>
<dbReference type="OrthoDB" id="9802028at2"/>